<organism evidence="5 6">
    <name type="scientific">Nocardioides baculatus</name>
    <dbReference type="NCBI Taxonomy" id="2801337"/>
    <lineage>
        <taxon>Bacteria</taxon>
        <taxon>Bacillati</taxon>
        <taxon>Actinomycetota</taxon>
        <taxon>Actinomycetes</taxon>
        <taxon>Propionibacteriales</taxon>
        <taxon>Nocardioidaceae</taxon>
        <taxon>Nocardioides</taxon>
    </lineage>
</organism>
<evidence type="ECO:0000313" key="5">
    <source>
        <dbReference type="EMBL" id="MBL0746200.1"/>
    </source>
</evidence>
<dbReference type="InterPro" id="IPR050204">
    <property type="entry name" value="AraC_XylS_family_regulators"/>
</dbReference>
<keyword evidence="2" id="KW-0238">DNA-binding</keyword>
<dbReference type="EMBL" id="JAERSG010000001">
    <property type="protein sequence ID" value="MBL0746200.1"/>
    <property type="molecule type" value="Genomic_DNA"/>
</dbReference>
<proteinExistence type="predicted"/>
<dbReference type="Pfam" id="PF12833">
    <property type="entry name" value="HTH_18"/>
    <property type="match status" value="1"/>
</dbReference>
<dbReference type="SMART" id="SM00342">
    <property type="entry name" value="HTH_ARAC"/>
    <property type="match status" value="1"/>
</dbReference>
<feature type="domain" description="HTH araC/xylS-type" evidence="4">
    <location>
        <begin position="214"/>
        <end position="313"/>
    </location>
</feature>
<accession>A0ABS1L3C7</accession>
<protein>
    <submittedName>
        <fullName evidence="5">AraC family transcriptional regulator</fullName>
    </submittedName>
</protein>
<dbReference type="PROSITE" id="PS00041">
    <property type="entry name" value="HTH_ARAC_FAMILY_1"/>
    <property type="match status" value="1"/>
</dbReference>
<evidence type="ECO:0000313" key="6">
    <source>
        <dbReference type="Proteomes" id="UP000636918"/>
    </source>
</evidence>
<evidence type="ECO:0000256" key="1">
    <source>
        <dbReference type="ARBA" id="ARBA00023015"/>
    </source>
</evidence>
<reference evidence="5 6" key="1">
    <citation type="submission" date="2021-01" db="EMBL/GenBank/DDBJ databases">
        <title>Genome seq and assembly of Nocardiodes sp. G10.</title>
        <authorList>
            <person name="Chhetri G."/>
        </authorList>
    </citation>
    <scope>NUCLEOTIDE SEQUENCE [LARGE SCALE GENOMIC DNA]</scope>
    <source>
        <strain evidence="5 6">G10</strain>
    </source>
</reference>
<dbReference type="InterPro" id="IPR018060">
    <property type="entry name" value="HTH_AraC"/>
</dbReference>
<dbReference type="SUPFAM" id="SSF46689">
    <property type="entry name" value="Homeodomain-like"/>
    <property type="match status" value="1"/>
</dbReference>
<evidence type="ECO:0000256" key="2">
    <source>
        <dbReference type="ARBA" id="ARBA00023125"/>
    </source>
</evidence>
<keyword evidence="1" id="KW-0805">Transcription regulation</keyword>
<evidence type="ECO:0000256" key="3">
    <source>
        <dbReference type="ARBA" id="ARBA00023163"/>
    </source>
</evidence>
<dbReference type="InterPro" id="IPR009057">
    <property type="entry name" value="Homeodomain-like_sf"/>
</dbReference>
<gene>
    <name evidence="5" type="ORF">JI751_01135</name>
</gene>
<dbReference type="PANTHER" id="PTHR46796">
    <property type="entry name" value="HTH-TYPE TRANSCRIPTIONAL ACTIVATOR RHAS-RELATED"/>
    <property type="match status" value="1"/>
</dbReference>
<dbReference type="InterPro" id="IPR018062">
    <property type="entry name" value="HTH_AraC-typ_CS"/>
</dbReference>
<keyword evidence="3" id="KW-0804">Transcription</keyword>
<dbReference type="Gene3D" id="1.10.10.60">
    <property type="entry name" value="Homeodomain-like"/>
    <property type="match status" value="1"/>
</dbReference>
<evidence type="ECO:0000259" key="4">
    <source>
        <dbReference type="PROSITE" id="PS01124"/>
    </source>
</evidence>
<name>A0ABS1L3C7_9ACTN</name>
<dbReference type="PANTHER" id="PTHR46796:SF12">
    <property type="entry name" value="HTH-TYPE DNA-BINDING TRANSCRIPTIONAL ACTIVATOR EUTR"/>
    <property type="match status" value="1"/>
</dbReference>
<dbReference type="Proteomes" id="UP000636918">
    <property type="component" value="Unassembled WGS sequence"/>
</dbReference>
<keyword evidence="6" id="KW-1185">Reference proteome</keyword>
<comment type="caution">
    <text evidence="5">The sequence shown here is derived from an EMBL/GenBank/DDBJ whole genome shotgun (WGS) entry which is preliminary data.</text>
</comment>
<sequence length="321" mass="35063">MPSTYGFEGTGDDARAWLDAAYGTQLRLSSEIGTVRHDRIDHGDVVFDHIRIDARYSFDSDPMPMLVVVDLLSGTYEFVHDEMTDRVSDGGSVLVAGWDMPFSGSADHPRQRSTSLSREVMLAAVAEADPHHAGRHVIFTSYVPRSPAAGARWRATVDQVGAMLAPDATPAQEDAAGRLLGHTLLHTFANNVVLRATPPGGSPEDVDDSPSTVRRAARIIEEHASEDLSPGDLARECNVTPRALQYAFRRHLGCTPQDYLRRVRLDLVRQSLRDGSVGSVGDAAATNGFFNPGRFAADYRQVFEENPAQTLARRQSAEEPP</sequence>
<dbReference type="RefSeq" id="WP_201932387.1">
    <property type="nucleotide sequence ID" value="NZ_JAERSG010000001.1"/>
</dbReference>
<dbReference type="PROSITE" id="PS01124">
    <property type="entry name" value="HTH_ARAC_FAMILY_2"/>
    <property type="match status" value="1"/>
</dbReference>